<dbReference type="Proteomes" id="UP001168821">
    <property type="component" value="Unassembled WGS sequence"/>
</dbReference>
<comment type="caution">
    <text evidence="1">The sequence shown here is derived from an EMBL/GenBank/DDBJ whole genome shotgun (WGS) entry which is preliminary data.</text>
</comment>
<proteinExistence type="predicted"/>
<organism evidence="1 2">
    <name type="scientific">Zophobas morio</name>
    <dbReference type="NCBI Taxonomy" id="2755281"/>
    <lineage>
        <taxon>Eukaryota</taxon>
        <taxon>Metazoa</taxon>
        <taxon>Ecdysozoa</taxon>
        <taxon>Arthropoda</taxon>
        <taxon>Hexapoda</taxon>
        <taxon>Insecta</taxon>
        <taxon>Pterygota</taxon>
        <taxon>Neoptera</taxon>
        <taxon>Endopterygota</taxon>
        <taxon>Coleoptera</taxon>
        <taxon>Polyphaga</taxon>
        <taxon>Cucujiformia</taxon>
        <taxon>Tenebrionidae</taxon>
        <taxon>Zophobas</taxon>
    </lineage>
</organism>
<accession>A0AA38J3X0</accession>
<name>A0AA38J3X0_9CUCU</name>
<evidence type="ECO:0000313" key="2">
    <source>
        <dbReference type="Proteomes" id="UP001168821"/>
    </source>
</evidence>
<keyword evidence="2" id="KW-1185">Reference proteome</keyword>
<dbReference type="AlphaFoldDB" id="A0AA38J3X0"/>
<reference evidence="1" key="1">
    <citation type="journal article" date="2023" name="G3 (Bethesda)">
        <title>Whole genome assemblies of Zophobas morio and Tenebrio molitor.</title>
        <authorList>
            <person name="Kaur S."/>
            <person name="Stinson S.A."/>
            <person name="diCenzo G.C."/>
        </authorList>
    </citation>
    <scope>NUCLEOTIDE SEQUENCE</scope>
    <source>
        <strain evidence="1">QUZm001</strain>
    </source>
</reference>
<gene>
    <name evidence="1" type="ORF">Zmor_002053</name>
</gene>
<dbReference type="EMBL" id="JALNTZ010000001">
    <property type="protein sequence ID" value="KAJ3666618.1"/>
    <property type="molecule type" value="Genomic_DNA"/>
</dbReference>
<evidence type="ECO:0000313" key="1">
    <source>
        <dbReference type="EMBL" id="KAJ3666618.1"/>
    </source>
</evidence>
<sequence>MAGLNIPSGMRCIVTSVESETSGTYDQFSWAGDNNGHILFQSKLAAICATAFFSHLPPFIRGPPSQGVRPPRSVIIVIVGYSEINNSAFLTFD</sequence>
<protein>
    <submittedName>
        <fullName evidence="1">Uncharacterized protein</fullName>
    </submittedName>
</protein>